<dbReference type="STRING" id="1797197.A2Y75_12055"/>
<evidence type="ECO:0000259" key="7">
    <source>
        <dbReference type="Pfam" id="PF13396"/>
    </source>
</evidence>
<keyword evidence="5 6" id="KW-0472">Membrane</keyword>
<dbReference type="Pfam" id="PF13396">
    <property type="entry name" value="PLDc_N"/>
    <property type="match status" value="1"/>
</dbReference>
<dbReference type="GO" id="GO:0005886">
    <property type="term" value="C:plasma membrane"/>
    <property type="evidence" value="ECO:0007669"/>
    <property type="project" value="UniProtKB-SubCell"/>
</dbReference>
<dbReference type="InterPro" id="IPR027379">
    <property type="entry name" value="CLS_N"/>
</dbReference>
<evidence type="ECO:0000256" key="4">
    <source>
        <dbReference type="ARBA" id="ARBA00022989"/>
    </source>
</evidence>
<comment type="subcellular location">
    <subcellularLocation>
        <location evidence="1">Cell membrane</location>
        <topology evidence="1">Multi-pass membrane protein</topology>
    </subcellularLocation>
</comment>
<dbReference type="EMBL" id="MELK01000028">
    <property type="protein sequence ID" value="OFW58041.1"/>
    <property type="molecule type" value="Genomic_DNA"/>
</dbReference>
<organism evidence="8 9">
    <name type="scientific">Candidatus Solincola sediminis</name>
    <dbReference type="NCBI Taxonomy" id="1797199"/>
    <lineage>
        <taxon>Bacteria</taxon>
        <taxon>Bacillati</taxon>
        <taxon>Actinomycetota</taxon>
        <taxon>Candidatus Geothermincolia</taxon>
        <taxon>Candidatus Geothermincolales</taxon>
        <taxon>Candidatus Geothermincolaceae</taxon>
        <taxon>Candidatus Solincola</taxon>
    </lineage>
</organism>
<name>A0A1F2WMI0_9ACTN</name>
<evidence type="ECO:0000256" key="2">
    <source>
        <dbReference type="ARBA" id="ARBA00022475"/>
    </source>
</evidence>
<evidence type="ECO:0000313" key="8">
    <source>
        <dbReference type="EMBL" id="OFW58041.1"/>
    </source>
</evidence>
<evidence type="ECO:0000256" key="1">
    <source>
        <dbReference type="ARBA" id="ARBA00004651"/>
    </source>
</evidence>
<keyword evidence="2" id="KW-1003">Cell membrane</keyword>
<evidence type="ECO:0000313" key="9">
    <source>
        <dbReference type="Proteomes" id="UP000177876"/>
    </source>
</evidence>
<sequence>MGLESWKLVVMLIPLVVIELGLMIIALVDLTRRTSVRGGNKIVWALVILLISLIGPIVYLLWGREPEVDGTD</sequence>
<evidence type="ECO:0000256" key="3">
    <source>
        <dbReference type="ARBA" id="ARBA00022692"/>
    </source>
</evidence>
<feature type="transmembrane region" description="Helical" evidence="6">
    <location>
        <begin position="42"/>
        <end position="62"/>
    </location>
</feature>
<dbReference type="Proteomes" id="UP000177876">
    <property type="component" value="Unassembled WGS sequence"/>
</dbReference>
<keyword evidence="3 6" id="KW-0812">Transmembrane</keyword>
<accession>A0A1F2WMI0</accession>
<gene>
    <name evidence="8" type="ORF">A2Y75_12055</name>
</gene>
<feature type="transmembrane region" description="Helical" evidence="6">
    <location>
        <begin position="6"/>
        <end position="30"/>
    </location>
</feature>
<keyword evidence="4 6" id="KW-1133">Transmembrane helix</keyword>
<dbReference type="AlphaFoldDB" id="A0A1F2WMI0"/>
<comment type="caution">
    <text evidence="8">The sequence shown here is derived from an EMBL/GenBank/DDBJ whole genome shotgun (WGS) entry which is preliminary data.</text>
</comment>
<protein>
    <recommendedName>
        <fullName evidence="7">Cardiolipin synthase N-terminal domain-containing protein</fullName>
    </recommendedName>
</protein>
<reference evidence="8 9" key="1">
    <citation type="journal article" date="2016" name="Nat. Commun.">
        <title>Thousands of microbial genomes shed light on interconnected biogeochemical processes in an aquifer system.</title>
        <authorList>
            <person name="Anantharaman K."/>
            <person name="Brown C.T."/>
            <person name="Hug L.A."/>
            <person name="Sharon I."/>
            <person name="Castelle C.J."/>
            <person name="Probst A.J."/>
            <person name="Thomas B.C."/>
            <person name="Singh A."/>
            <person name="Wilkins M.J."/>
            <person name="Karaoz U."/>
            <person name="Brodie E.L."/>
            <person name="Williams K.H."/>
            <person name="Hubbard S.S."/>
            <person name="Banfield J.F."/>
        </authorList>
    </citation>
    <scope>NUCLEOTIDE SEQUENCE [LARGE SCALE GENOMIC DNA]</scope>
</reference>
<evidence type="ECO:0000256" key="6">
    <source>
        <dbReference type="SAM" id="Phobius"/>
    </source>
</evidence>
<proteinExistence type="predicted"/>
<feature type="domain" description="Cardiolipin synthase N-terminal" evidence="7">
    <location>
        <begin position="22"/>
        <end position="64"/>
    </location>
</feature>
<evidence type="ECO:0000256" key="5">
    <source>
        <dbReference type="ARBA" id="ARBA00023136"/>
    </source>
</evidence>